<dbReference type="eggNOG" id="KOG4422">
    <property type="taxonomic scope" value="Eukaryota"/>
</dbReference>
<dbReference type="InterPro" id="IPR011990">
    <property type="entry name" value="TPR-like_helical_dom_sf"/>
</dbReference>
<dbReference type="OMA" id="FMHQEAQ"/>
<protein>
    <recommendedName>
        <fullName evidence="8">Pentatricopeptide repeat-containing protein</fullName>
    </recommendedName>
</protein>
<keyword evidence="7" id="KW-1185">Reference proteome</keyword>
<evidence type="ECO:0000256" key="4">
    <source>
        <dbReference type="ARBA" id="ARBA00023128"/>
    </source>
</evidence>
<evidence type="ECO:0000256" key="2">
    <source>
        <dbReference type="ARBA" id="ARBA00022737"/>
    </source>
</evidence>
<dbReference type="EMBL" id="AAZO01002639">
    <property type="status" value="NOT_ANNOTATED_CDS"/>
    <property type="molecule type" value="Genomic_DNA"/>
</dbReference>
<reference evidence="6" key="3">
    <citation type="submission" date="2021-02" db="UniProtKB">
        <authorList>
            <consortium name="EnsemblMetazoa"/>
        </authorList>
    </citation>
    <scope>IDENTIFICATION</scope>
    <source>
        <strain evidence="6">USDA</strain>
    </source>
</reference>
<gene>
    <name evidence="6" type="primary">8238633</name>
    <name evidence="5" type="ORF">Phum_PHUM226550</name>
</gene>
<dbReference type="Proteomes" id="UP000009046">
    <property type="component" value="Unassembled WGS sequence"/>
</dbReference>
<evidence type="ECO:0008006" key="8">
    <source>
        <dbReference type="Google" id="ProtNLM"/>
    </source>
</evidence>
<proteinExistence type="predicted"/>
<evidence type="ECO:0000256" key="3">
    <source>
        <dbReference type="ARBA" id="ARBA00022946"/>
    </source>
</evidence>
<organism>
    <name type="scientific">Pediculus humanus subsp. corporis</name>
    <name type="common">Body louse</name>
    <dbReference type="NCBI Taxonomy" id="121224"/>
    <lineage>
        <taxon>Eukaryota</taxon>
        <taxon>Metazoa</taxon>
        <taxon>Ecdysozoa</taxon>
        <taxon>Arthropoda</taxon>
        <taxon>Hexapoda</taxon>
        <taxon>Insecta</taxon>
        <taxon>Pterygota</taxon>
        <taxon>Neoptera</taxon>
        <taxon>Paraneoptera</taxon>
        <taxon>Psocodea</taxon>
        <taxon>Troctomorpha</taxon>
        <taxon>Phthiraptera</taxon>
        <taxon>Anoplura</taxon>
        <taxon>Pediculidae</taxon>
        <taxon>Pediculus</taxon>
    </lineage>
</organism>
<dbReference type="FunCoup" id="E0VIE1">
    <property type="interactions" value="1684"/>
</dbReference>
<comment type="subcellular location">
    <subcellularLocation>
        <location evidence="1">Mitochondrion</location>
    </subcellularLocation>
</comment>
<dbReference type="GO" id="GO:0032543">
    <property type="term" value="P:mitochondrial translation"/>
    <property type="evidence" value="ECO:0007669"/>
    <property type="project" value="InterPro"/>
</dbReference>
<dbReference type="OrthoDB" id="185373at2759"/>
<dbReference type="STRING" id="121224.E0VIE1"/>
<reference evidence="5" key="1">
    <citation type="submission" date="2007-04" db="EMBL/GenBank/DDBJ databases">
        <title>Annotation of Pediculus humanus corporis strain USDA.</title>
        <authorList>
            <person name="Kirkness E."/>
            <person name="Hannick L."/>
            <person name="Hass B."/>
            <person name="Bruggner R."/>
            <person name="Lawson D."/>
            <person name="Bidwell S."/>
            <person name="Joardar V."/>
            <person name="Caler E."/>
            <person name="Walenz B."/>
            <person name="Inman J."/>
            <person name="Schobel S."/>
            <person name="Galinsky K."/>
            <person name="Amedeo P."/>
            <person name="Strausberg R."/>
        </authorList>
    </citation>
    <scope>NUCLEOTIDE SEQUENCE</scope>
    <source>
        <strain evidence="5">USDA</strain>
    </source>
</reference>
<dbReference type="InParanoid" id="E0VIE1"/>
<dbReference type="AlphaFoldDB" id="E0VIE1"/>
<dbReference type="EMBL" id="DS235199">
    <property type="protein sequence ID" value="EEB13147.1"/>
    <property type="molecule type" value="Genomic_DNA"/>
</dbReference>
<dbReference type="CTD" id="8238633"/>
<dbReference type="InterPro" id="IPR055063">
    <property type="entry name" value="Rib_mS39_PPR"/>
</dbReference>
<dbReference type="GO" id="GO:0043024">
    <property type="term" value="F:ribosomal small subunit binding"/>
    <property type="evidence" value="ECO:0007669"/>
    <property type="project" value="InterPro"/>
</dbReference>
<evidence type="ECO:0000313" key="7">
    <source>
        <dbReference type="Proteomes" id="UP000009046"/>
    </source>
</evidence>
<keyword evidence="3" id="KW-0809">Transit peptide</keyword>
<dbReference type="PANTHER" id="PTHR16276">
    <property type="entry name" value="PENTATRICOPEPTIDE REPEAT DOMAIN-CONTAINING PROTEIN 3"/>
    <property type="match status" value="1"/>
</dbReference>
<dbReference type="HOGENOM" id="CLU_026264_0_0_1"/>
<sequence>MKLKPYQHHLIPFTSLLKGLPKHCSSDVKSASINIPKRIEREPTDILKALSLTVKRDDTSFHYKYPDDPYFYYNSNRIRRIAALSLESGRKAAQWIINEHYGLFKNSLTGVGLKGFQIRPENNNYSKVISEEKLLNAINERNVSGAIKIYEKLTETQEISQKTKQLLLELLCFFNCQEKEKFVNREEPWFQGEKKLSFKTWIDDGLAEKIYNSLDPNCPLATSTIIQGMLKYGQINKAIDIFNTARSKNMILSVGVYNNIILNVANISDSENWNYILNLLKEMNMNKIMPNLTTLNNVLEILVRERRLKNRFEIVMKVISEFEKLGITPSLGTYYYLIHSKCYSHNRKSTETRTFIKNILQNLIRKKLSLNHSSDFYFFPKTMNILSTVINDSHLAHMLHGLLLNHDNVKFISNNLDELRYYKDYLQVSFQNDVIEDAMNLYRKIVPTTYVPEKQGFEDILKIICDNETFEFLPIVYNDAKKASFDMAFEIGLELLHTIDFYTEDKKELGEVLREISDKIYYLLTSNNTDKNKWPNERILSNLLKCYVKFNDLEKVSMMKKILSENSLQATEDSLEILCQFFISKGKHMETMDTLKELKRMTRKNNNNNLKILMENARNELKDLLNKTDLNWIDKSLKDIEKNQKETIK</sequence>
<evidence type="ECO:0000256" key="1">
    <source>
        <dbReference type="ARBA" id="ARBA00004173"/>
    </source>
</evidence>
<dbReference type="GO" id="GO:0019843">
    <property type="term" value="F:rRNA binding"/>
    <property type="evidence" value="ECO:0007669"/>
    <property type="project" value="InterPro"/>
</dbReference>
<name>E0VIE1_PEDHC</name>
<reference evidence="5" key="2">
    <citation type="submission" date="2007-04" db="EMBL/GenBank/DDBJ databases">
        <title>The genome of the human body louse.</title>
        <authorList>
            <consortium name="The Human Body Louse Genome Consortium"/>
            <person name="Kirkness E."/>
            <person name="Walenz B."/>
            <person name="Hass B."/>
            <person name="Bruggner R."/>
            <person name="Strausberg R."/>
        </authorList>
    </citation>
    <scope>NUCLEOTIDE SEQUENCE</scope>
    <source>
        <strain evidence="5">USDA</strain>
    </source>
</reference>
<dbReference type="VEuPathDB" id="VectorBase:PHUM226550"/>
<dbReference type="Pfam" id="PF22330">
    <property type="entry name" value="Rib_mS39_PPR"/>
    <property type="match status" value="1"/>
</dbReference>
<dbReference type="EnsemblMetazoa" id="PHUM226550-RA">
    <property type="protein sequence ID" value="PHUM226550-PA"/>
    <property type="gene ID" value="PHUM226550"/>
</dbReference>
<dbReference type="GeneID" id="8238633"/>
<dbReference type="KEGG" id="phu:Phum_PHUM226550"/>
<keyword evidence="2" id="KW-0677">Repeat</keyword>
<dbReference type="RefSeq" id="XP_002425885.1">
    <property type="nucleotide sequence ID" value="XM_002425840.1"/>
</dbReference>
<dbReference type="GO" id="GO:0005739">
    <property type="term" value="C:mitochondrion"/>
    <property type="evidence" value="ECO:0007669"/>
    <property type="project" value="UniProtKB-SubCell"/>
</dbReference>
<evidence type="ECO:0000313" key="6">
    <source>
        <dbReference type="EnsemblMetazoa" id="PHUM226550-PA"/>
    </source>
</evidence>
<dbReference type="InterPro" id="IPR037387">
    <property type="entry name" value="PTCD3"/>
</dbReference>
<evidence type="ECO:0000313" key="5">
    <source>
        <dbReference type="EMBL" id="EEB13147.1"/>
    </source>
</evidence>
<keyword evidence="4" id="KW-0496">Mitochondrion</keyword>
<dbReference type="PANTHER" id="PTHR16276:SF1">
    <property type="entry name" value="SMALL RIBOSOMAL SUBUNIT PROTEIN MS39"/>
    <property type="match status" value="1"/>
</dbReference>
<accession>E0VIE1</accession>
<dbReference type="Gene3D" id="1.25.40.10">
    <property type="entry name" value="Tetratricopeptide repeat domain"/>
    <property type="match status" value="1"/>
</dbReference>